<reference evidence="1 2" key="1">
    <citation type="submission" date="2018-03" db="EMBL/GenBank/DDBJ databases">
        <title>Genome sequence of the symbiotic type strain Mesorhizobium helmanticense CSLC115NT isolated from Lotus corniculatus nodules.</title>
        <authorList>
            <person name="Sannazzaro A.I."/>
            <person name="Torres Tejerizo G.A."/>
            <person name="Dip D."/>
            <person name="Caballero M."/>
            <person name="Pistorio M."/>
            <person name="Estrella M.J."/>
        </authorList>
    </citation>
    <scope>NUCLEOTIDE SEQUENCE [LARGE SCALE GENOMIC DNA]</scope>
    <source>
        <strain evidence="1 2">CSLC115N</strain>
    </source>
</reference>
<dbReference type="Proteomes" id="UP000240259">
    <property type="component" value="Unassembled WGS sequence"/>
</dbReference>
<sequence length="359" mass="39395">MPDKRMMIVRETGEDGRAGREVRLTDLEFEPLGYEHLVNCKLDQPMIIPLAGRGTIVGGDVSDVEIGHTGRFRTELQSRLASKSIGLVKGGWLPSTLAIQDNSVVLPDRCVVAELDRRLKDGMTKHTGRSDFIDLFADHAIRINPGLFALEGGERQHPTASSARHSLDEAVRKLRSALPKAILVADDANGLKGVLGLIEDTRSGMDRKQDFLIRLNPRLQSPVALHRVQSVGNEVVSTAKACGLQVRSLVVLAALSSVVVANGKSPAKGLLKSKARYGREEAYNALADLRSLELLMHIFAIWPDQRVMLCTADKDLALFWSGIRASNFVRHGGHISFDIDPGALFPGVTQEQWMTWLTD</sequence>
<evidence type="ECO:0000313" key="2">
    <source>
        <dbReference type="Proteomes" id="UP000240259"/>
    </source>
</evidence>
<dbReference type="EMBL" id="PZJX01000066">
    <property type="protein sequence ID" value="PTE06484.1"/>
    <property type="molecule type" value="Genomic_DNA"/>
</dbReference>
<name>A0A2T4ILF5_9HYPH</name>
<organism evidence="1 2">
    <name type="scientific">Mesorhizobium helmanticense</name>
    <dbReference type="NCBI Taxonomy" id="1776423"/>
    <lineage>
        <taxon>Bacteria</taxon>
        <taxon>Pseudomonadati</taxon>
        <taxon>Pseudomonadota</taxon>
        <taxon>Alphaproteobacteria</taxon>
        <taxon>Hyphomicrobiales</taxon>
        <taxon>Phyllobacteriaceae</taxon>
        <taxon>Mesorhizobium</taxon>
    </lineage>
</organism>
<comment type="caution">
    <text evidence="1">The sequence shown here is derived from an EMBL/GenBank/DDBJ whole genome shotgun (WGS) entry which is preliminary data.</text>
</comment>
<keyword evidence="2" id="KW-1185">Reference proteome</keyword>
<dbReference type="AlphaFoldDB" id="A0A2T4ILF5"/>
<proteinExistence type="predicted"/>
<evidence type="ECO:0000313" key="1">
    <source>
        <dbReference type="EMBL" id="PTE06484.1"/>
    </source>
</evidence>
<gene>
    <name evidence="1" type="ORF">C9427_31335</name>
</gene>
<protein>
    <submittedName>
        <fullName evidence="1">Uncharacterized protein</fullName>
    </submittedName>
</protein>
<accession>A0A2T4ILF5</accession>